<feature type="chain" id="PRO_5034478084" evidence="8">
    <location>
        <begin position="27"/>
        <end position="606"/>
    </location>
</feature>
<dbReference type="OrthoDB" id="72053at2759"/>
<feature type="region of interest" description="Disordered" evidence="6">
    <location>
        <begin position="133"/>
        <end position="183"/>
    </location>
</feature>
<feature type="signal peptide" evidence="8">
    <location>
        <begin position="1"/>
        <end position="26"/>
    </location>
</feature>
<dbReference type="InterPro" id="IPR017937">
    <property type="entry name" value="Thioredoxin_CS"/>
</dbReference>
<feature type="transmembrane region" description="Helical" evidence="7">
    <location>
        <begin position="565"/>
        <end position="586"/>
    </location>
</feature>
<evidence type="ECO:0000313" key="11">
    <source>
        <dbReference type="Proteomes" id="UP000683000"/>
    </source>
</evidence>
<comment type="subcellular location">
    <subcellularLocation>
        <location evidence="1">Endoplasmic reticulum membrane</location>
        <topology evidence="1">Single-pass membrane protein</topology>
    </subcellularLocation>
</comment>
<comment type="function">
    <text evidence="5">Probable disulfide isomerase, which participates in the folding of proteins containing disulfide bonds. May act as a dithiol oxidase. Acts as a regulator of endoplasmic reticulum-mitochondria contact sites via its ability to regulate redox signals.</text>
</comment>
<proteinExistence type="predicted"/>
<comment type="caution">
    <text evidence="10">The sequence shown here is derived from an EMBL/GenBank/DDBJ whole genome shotgun (WGS) entry which is preliminary data.</text>
</comment>
<gene>
    <name evidence="10" type="ORF">JVT61DRAFT_3337</name>
</gene>
<dbReference type="SUPFAM" id="SSF52833">
    <property type="entry name" value="Thioredoxin-like"/>
    <property type="match status" value="2"/>
</dbReference>
<reference evidence="10" key="1">
    <citation type="submission" date="2021-03" db="EMBL/GenBank/DDBJ databases">
        <title>Evolutionary innovations through gain and loss of genes in the ectomycorrhizal Boletales.</title>
        <authorList>
            <person name="Wu G."/>
            <person name="Miyauchi S."/>
            <person name="Morin E."/>
            <person name="Yang Z.-L."/>
            <person name="Xu J."/>
            <person name="Martin F.M."/>
        </authorList>
    </citation>
    <scope>NUCLEOTIDE SEQUENCE</scope>
    <source>
        <strain evidence="10">BR01</strain>
    </source>
</reference>
<dbReference type="GO" id="GO:0005789">
    <property type="term" value="C:endoplasmic reticulum membrane"/>
    <property type="evidence" value="ECO:0007669"/>
    <property type="project" value="UniProtKB-SubCell"/>
</dbReference>
<evidence type="ECO:0000256" key="8">
    <source>
        <dbReference type="SAM" id="SignalP"/>
    </source>
</evidence>
<dbReference type="InterPro" id="IPR052250">
    <property type="entry name" value="PDI_TMX3"/>
</dbReference>
<feature type="compositionally biased region" description="Basic and acidic residues" evidence="6">
    <location>
        <begin position="133"/>
        <end position="143"/>
    </location>
</feature>
<feature type="domain" description="Thioredoxin" evidence="9">
    <location>
        <begin position="172"/>
        <end position="286"/>
    </location>
</feature>
<evidence type="ECO:0000259" key="9">
    <source>
        <dbReference type="PROSITE" id="PS51352"/>
    </source>
</evidence>
<keyword evidence="3 7" id="KW-1133">Transmembrane helix</keyword>
<dbReference type="Pfam" id="PF00085">
    <property type="entry name" value="Thioredoxin"/>
    <property type="match status" value="2"/>
</dbReference>
<dbReference type="PROSITE" id="PS51352">
    <property type="entry name" value="THIOREDOXIN_2"/>
    <property type="match status" value="2"/>
</dbReference>
<keyword evidence="2 7" id="KW-0812">Transmembrane</keyword>
<dbReference type="Proteomes" id="UP000683000">
    <property type="component" value="Unassembled WGS sequence"/>
</dbReference>
<evidence type="ECO:0000256" key="2">
    <source>
        <dbReference type="ARBA" id="ARBA00022692"/>
    </source>
</evidence>
<dbReference type="AlphaFoldDB" id="A0A8I2YNU7"/>
<evidence type="ECO:0000256" key="4">
    <source>
        <dbReference type="ARBA" id="ARBA00023136"/>
    </source>
</evidence>
<feature type="compositionally biased region" description="Polar residues" evidence="6">
    <location>
        <begin position="174"/>
        <end position="183"/>
    </location>
</feature>
<evidence type="ECO:0000256" key="1">
    <source>
        <dbReference type="ARBA" id="ARBA00004389"/>
    </source>
</evidence>
<dbReference type="InterPro" id="IPR013766">
    <property type="entry name" value="Thioredoxin_domain"/>
</dbReference>
<dbReference type="CDD" id="cd02961">
    <property type="entry name" value="PDI_a_family"/>
    <property type="match status" value="1"/>
</dbReference>
<feature type="domain" description="Thioredoxin" evidence="9">
    <location>
        <begin position="15"/>
        <end position="133"/>
    </location>
</feature>
<keyword evidence="11" id="KW-1185">Reference proteome</keyword>
<dbReference type="PROSITE" id="PS00194">
    <property type="entry name" value="THIOREDOXIN_1"/>
    <property type="match status" value="1"/>
</dbReference>
<sequence length="606" mass="66383">MNMFHSPLSLVVAVLSVLATAAPTHASNVLTPQNFKQSIAQGVWFVEYFSPHCPHCRHFEPTWDEVVDHFESMPDPGVHLAQVNCALNGDLCNDNGISGYPQMNLYRDGEFVETYNTDREFHFLIEFLQERAEPQGTSQKEDVPTSAEQAATPTPTPSPSPSPSPTADRLVVQTPRTNPNPSGTVVSLNVQTFDHFLAQGPAFIKFFAPWCGHCKKLAPAWTQLARRMQYELNVAEVDCEQQKALCASQGVTGFPMMFFYAHGTKTEYTGGRSYDQLISFADKASNPTMQTIDATQLEQVVRNNPVMYLLLHDASNDRIVTDVAKGAQVLLGSPPVYVSTSSELLRKHNLASRPVSAALLAFKDGDAREPVAVFHFGSALTAEEDNLHAWMHAHRFPSALELSKEVFQQVMFAPHAPLVVIVAAPEGQQGAVSDKLVEIAKKWRLRVRGSGGGAGSAGAGAGGREVVFTWMDAGQWGKWLKDMYGVRVQNEPVVVVADHSQLMYYDKDASKHAILLNSISISSALESILAGTAHAKPSRSMLERGVHAMNAGLVWLEGAIPAHPYVTVCAVLGFMGVVAMALWTVLKEEPADWMAERRYAKGDRLD</sequence>
<protein>
    <submittedName>
        <fullName evidence="10">Thioredoxin-like protein</fullName>
    </submittedName>
</protein>
<dbReference type="EMBL" id="JAGFBS010000015">
    <property type="protein sequence ID" value="KAG6375132.1"/>
    <property type="molecule type" value="Genomic_DNA"/>
</dbReference>
<evidence type="ECO:0000313" key="10">
    <source>
        <dbReference type="EMBL" id="KAG6375132.1"/>
    </source>
</evidence>
<feature type="compositionally biased region" description="Low complexity" evidence="6">
    <location>
        <begin position="144"/>
        <end position="153"/>
    </location>
</feature>
<keyword evidence="8" id="KW-0732">Signal</keyword>
<dbReference type="InterPro" id="IPR036249">
    <property type="entry name" value="Thioredoxin-like_sf"/>
</dbReference>
<dbReference type="PANTHER" id="PTHR46426">
    <property type="entry name" value="PROTEIN DISULFIDE-ISOMERASE TMX3"/>
    <property type="match status" value="1"/>
</dbReference>
<evidence type="ECO:0000256" key="3">
    <source>
        <dbReference type="ARBA" id="ARBA00022989"/>
    </source>
</evidence>
<evidence type="ECO:0000256" key="5">
    <source>
        <dbReference type="ARBA" id="ARBA00045246"/>
    </source>
</evidence>
<dbReference type="PANTHER" id="PTHR46426:SF1">
    <property type="entry name" value="PROTEIN DISULFIDE-ISOMERASE TMX3"/>
    <property type="match status" value="1"/>
</dbReference>
<dbReference type="Gene3D" id="3.40.30.10">
    <property type="entry name" value="Glutaredoxin"/>
    <property type="match status" value="3"/>
</dbReference>
<accession>A0A8I2YNU7</accession>
<keyword evidence="4 7" id="KW-0472">Membrane</keyword>
<evidence type="ECO:0000256" key="7">
    <source>
        <dbReference type="SAM" id="Phobius"/>
    </source>
</evidence>
<organism evidence="10 11">
    <name type="scientific">Boletus reticuloceps</name>
    <dbReference type="NCBI Taxonomy" id="495285"/>
    <lineage>
        <taxon>Eukaryota</taxon>
        <taxon>Fungi</taxon>
        <taxon>Dikarya</taxon>
        <taxon>Basidiomycota</taxon>
        <taxon>Agaricomycotina</taxon>
        <taxon>Agaricomycetes</taxon>
        <taxon>Agaricomycetidae</taxon>
        <taxon>Boletales</taxon>
        <taxon>Boletineae</taxon>
        <taxon>Boletaceae</taxon>
        <taxon>Boletoideae</taxon>
        <taxon>Boletus</taxon>
    </lineage>
</organism>
<evidence type="ECO:0000256" key="6">
    <source>
        <dbReference type="SAM" id="MobiDB-lite"/>
    </source>
</evidence>
<feature type="compositionally biased region" description="Pro residues" evidence="6">
    <location>
        <begin position="154"/>
        <end position="164"/>
    </location>
</feature>
<name>A0A8I2YNU7_9AGAM</name>